<comment type="caution">
    <text evidence="1">The sequence shown here is derived from an EMBL/GenBank/DDBJ whole genome shotgun (WGS) entry which is preliminary data.</text>
</comment>
<feature type="non-terminal residue" evidence="1">
    <location>
        <position position="56"/>
    </location>
</feature>
<name>C7H3T0_FAED2</name>
<dbReference type="EMBL" id="ACOP02000021">
    <property type="protein sequence ID" value="EEU97514.1"/>
    <property type="molecule type" value="Genomic_DNA"/>
</dbReference>
<reference evidence="1" key="1">
    <citation type="submission" date="2009-08" db="EMBL/GenBank/DDBJ databases">
        <authorList>
            <person name="Weinstock G."/>
            <person name="Sodergren E."/>
            <person name="Clifton S."/>
            <person name="Fulton L."/>
            <person name="Fulton B."/>
            <person name="Courtney L."/>
            <person name="Fronick C."/>
            <person name="Harrison M."/>
            <person name="Strong C."/>
            <person name="Farmer C."/>
            <person name="Delahaunty K."/>
            <person name="Markovic C."/>
            <person name="Hall O."/>
            <person name="Minx P."/>
            <person name="Tomlinson C."/>
            <person name="Mitreva M."/>
            <person name="Nelson J."/>
            <person name="Hou S."/>
            <person name="Wollam A."/>
            <person name="Pepin K.H."/>
            <person name="Johnson M."/>
            <person name="Bhonagiri V."/>
            <person name="Nash W.E."/>
            <person name="Warren W."/>
            <person name="Chinwalla A."/>
            <person name="Mardis E.R."/>
            <person name="Wilson R.K."/>
        </authorList>
    </citation>
    <scope>NUCLEOTIDE SEQUENCE [LARGE SCALE GENOMIC DNA]</scope>
    <source>
        <strain evidence="1">A2-165</strain>
    </source>
</reference>
<keyword evidence="2" id="KW-1185">Reference proteome</keyword>
<evidence type="ECO:0000313" key="1">
    <source>
        <dbReference type="EMBL" id="EEU97514.1"/>
    </source>
</evidence>
<proteinExistence type="predicted"/>
<gene>
    <name evidence="1" type="ORF">FAEPRAA2165_00942</name>
</gene>
<accession>C7H3T0</accession>
<dbReference type="Proteomes" id="UP000004619">
    <property type="component" value="Unassembled WGS sequence"/>
</dbReference>
<organism evidence="1 2">
    <name type="scientific">Faecalibacterium duncaniae (strain DSM 17677 / JCM 31915 / A2-165)</name>
    <name type="common">Faecalibacterium prausnitzii</name>
    <dbReference type="NCBI Taxonomy" id="411483"/>
    <lineage>
        <taxon>Bacteria</taxon>
        <taxon>Bacillati</taxon>
        <taxon>Bacillota</taxon>
        <taxon>Clostridia</taxon>
        <taxon>Eubacteriales</taxon>
        <taxon>Oscillospiraceae</taxon>
        <taxon>Faecalibacterium</taxon>
    </lineage>
</organism>
<evidence type="ECO:0000313" key="2">
    <source>
        <dbReference type="Proteomes" id="UP000004619"/>
    </source>
</evidence>
<dbReference type="STRING" id="411483.FAEPRAA2165_00942"/>
<dbReference type="HOGENOM" id="CLU_3018828_0_0_9"/>
<sequence length="56" mass="5930">MIFSAAQLCCGALLFCLNPSDSLRSSAPLVGEPLAKPEILHGLPRPPLLGEVAMRQ</sequence>
<protein>
    <submittedName>
        <fullName evidence="1">Uncharacterized protein</fullName>
    </submittedName>
</protein>
<dbReference type="AlphaFoldDB" id="C7H3T0"/>